<organism evidence="1 2">
    <name type="scientific">Histidinibacterium aquaticum</name>
    <dbReference type="NCBI Taxonomy" id="2613962"/>
    <lineage>
        <taxon>Bacteria</taxon>
        <taxon>Pseudomonadati</taxon>
        <taxon>Pseudomonadota</taxon>
        <taxon>Alphaproteobacteria</taxon>
        <taxon>Rhodobacterales</taxon>
        <taxon>Paracoccaceae</taxon>
        <taxon>Histidinibacterium</taxon>
    </lineage>
</organism>
<comment type="caution">
    <text evidence="1">The sequence shown here is derived from an EMBL/GenBank/DDBJ whole genome shotgun (WGS) entry which is preliminary data.</text>
</comment>
<keyword evidence="2" id="KW-1185">Reference proteome</keyword>
<evidence type="ECO:0000313" key="2">
    <source>
        <dbReference type="Proteomes" id="UP000326554"/>
    </source>
</evidence>
<dbReference type="RefSeq" id="WP_150445421.1">
    <property type="nucleotide sequence ID" value="NZ_VYQE01000003.1"/>
</dbReference>
<dbReference type="GO" id="GO:0051537">
    <property type="term" value="F:2 iron, 2 sulfur cluster binding"/>
    <property type="evidence" value="ECO:0007669"/>
    <property type="project" value="InterPro"/>
</dbReference>
<evidence type="ECO:0000313" key="1">
    <source>
        <dbReference type="EMBL" id="KAA9008137.1"/>
    </source>
</evidence>
<sequence>MRPPSLVTACADRPDVRSAFGARLSDGPAPADALHLSKPDAAPLRDWLAAEQAEVSGADRKLAAAFLLGRLSWSLVECAGFLALRGYASGSLPTTGVAVSRREERWSFGERSGRASAYDLHLSGGAAIPSPDPAADLERTLTTWLAPLVTTLTDRSGLSRGALWRLVGDALSACLLAQGRVLGCPERAMRIALGPLRDPSSPLHAPQNGFVRVTLPEDPTVSDWAAKRGGCCRYYTAGAETCATCVLRDDDSREALLREDLRRRHGRAAA</sequence>
<protein>
    <recommendedName>
        <fullName evidence="3">Ferric siderophore reductase C-terminal domain-containing protein</fullName>
    </recommendedName>
</protein>
<proteinExistence type="predicted"/>
<dbReference type="Proteomes" id="UP000326554">
    <property type="component" value="Unassembled WGS sequence"/>
</dbReference>
<name>A0A5J5GJ43_9RHOB</name>
<evidence type="ECO:0008006" key="3">
    <source>
        <dbReference type="Google" id="ProtNLM"/>
    </source>
</evidence>
<reference evidence="1 2" key="1">
    <citation type="submission" date="2019-09" db="EMBL/GenBank/DDBJ databases">
        <authorList>
            <person name="Park J.-S."/>
            <person name="Choi H.-J."/>
        </authorList>
    </citation>
    <scope>NUCLEOTIDE SEQUENCE [LARGE SCALE GENOMIC DNA]</scope>
    <source>
        <strain evidence="1 2">176SS1-4</strain>
    </source>
</reference>
<gene>
    <name evidence="1" type="ORF">F3S47_11600</name>
</gene>
<dbReference type="EMBL" id="VYQE01000003">
    <property type="protein sequence ID" value="KAA9008137.1"/>
    <property type="molecule type" value="Genomic_DNA"/>
</dbReference>
<accession>A0A5J5GJ43</accession>
<dbReference type="AlphaFoldDB" id="A0A5J5GJ43"/>